<dbReference type="RefSeq" id="WP_069680475.1">
    <property type="nucleotide sequence ID" value="NZ_CP017253.2"/>
</dbReference>
<dbReference type="KEGG" id="ctae:BGI42_11625"/>
<protein>
    <submittedName>
        <fullName evidence="2">Flavodoxin family protein</fullName>
    </submittedName>
</protein>
<dbReference type="GO" id="GO:0010181">
    <property type="term" value="F:FMN binding"/>
    <property type="evidence" value="ECO:0007669"/>
    <property type="project" value="InterPro"/>
</dbReference>
<dbReference type="SUPFAM" id="SSF52218">
    <property type="entry name" value="Flavoproteins"/>
    <property type="match status" value="1"/>
</dbReference>
<feature type="domain" description="Flavodoxin-like" evidence="1">
    <location>
        <begin position="3"/>
        <end position="153"/>
    </location>
</feature>
<dbReference type="Pfam" id="PF00258">
    <property type="entry name" value="Flavodoxin_1"/>
    <property type="match status" value="1"/>
</dbReference>
<keyword evidence="3" id="KW-1185">Reference proteome</keyword>
<accession>A0A1D7XLV2</accession>
<dbReference type="OrthoDB" id="9801479at2"/>
<dbReference type="GO" id="GO:0009055">
    <property type="term" value="F:electron transfer activity"/>
    <property type="evidence" value="ECO:0007669"/>
    <property type="project" value="InterPro"/>
</dbReference>
<dbReference type="PROSITE" id="PS00201">
    <property type="entry name" value="FLAVODOXIN"/>
    <property type="match status" value="1"/>
</dbReference>
<dbReference type="AlphaFoldDB" id="A0A1D7XLV2"/>
<dbReference type="STRING" id="394958.BGI42_11625"/>
<dbReference type="InterPro" id="IPR029039">
    <property type="entry name" value="Flavoprotein-like_sf"/>
</dbReference>
<evidence type="ECO:0000313" key="3">
    <source>
        <dbReference type="Proteomes" id="UP000094652"/>
    </source>
</evidence>
<gene>
    <name evidence="2" type="ORF">BGI42_11625</name>
</gene>
<evidence type="ECO:0000259" key="1">
    <source>
        <dbReference type="PROSITE" id="PS50902"/>
    </source>
</evidence>
<dbReference type="PROSITE" id="PS50902">
    <property type="entry name" value="FLAVODOXIN_LIKE"/>
    <property type="match status" value="1"/>
</dbReference>
<sequence length="162" mass="17758">MKISIIYFSKTGKTKEMAGVIASGMKLEKNIEVGIFHIDNIDYNFVDESKAVIFGTPTYYANTCWQIKKWFDESSGCNLSGKIGSVFATANYAQGGADTAILTIINHLMVKGMLVYSGGSSLGQPYIHLGAVALKENFEESKGMFKIFGTRIAKKAIELFTN</sequence>
<evidence type="ECO:0000313" key="2">
    <source>
        <dbReference type="EMBL" id="AOR24343.1"/>
    </source>
</evidence>
<dbReference type="InterPro" id="IPR001226">
    <property type="entry name" value="Flavodoxin_CS"/>
</dbReference>
<proteinExistence type="predicted"/>
<dbReference type="EMBL" id="CP017253">
    <property type="protein sequence ID" value="AOR24343.1"/>
    <property type="molecule type" value="Genomic_DNA"/>
</dbReference>
<dbReference type="Proteomes" id="UP000094652">
    <property type="component" value="Chromosome"/>
</dbReference>
<name>A0A1D7XLV2_9CLOT</name>
<dbReference type="InterPro" id="IPR008254">
    <property type="entry name" value="Flavodoxin/NO_synth"/>
</dbReference>
<organism evidence="2 3">
    <name type="scientific">Clostridium taeniosporum</name>
    <dbReference type="NCBI Taxonomy" id="394958"/>
    <lineage>
        <taxon>Bacteria</taxon>
        <taxon>Bacillati</taxon>
        <taxon>Bacillota</taxon>
        <taxon>Clostridia</taxon>
        <taxon>Eubacteriales</taxon>
        <taxon>Clostridiaceae</taxon>
        <taxon>Clostridium</taxon>
    </lineage>
</organism>
<reference evidence="3" key="1">
    <citation type="submission" date="2016-09" db="EMBL/GenBank/DDBJ databases">
        <title>Genomics of Clostridium taeniosporum, an organism which forms endospores with ribbon-like appendages.</title>
        <authorList>
            <person name="Walker J.R."/>
        </authorList>
    </citation>
    <scope>NUCLEOTIDE SEQUENCE [LARGE SCALE GENOMIC DNA]</scope>
    <source>
        <strain evidence="3">1/k</strain>
    </source>
</reference>
<dbReference type="GO" id="GO:0016651">
    <property type="term" value="F:oxidoreductase activity, acting on NAD(P)H"/>
    <property type="evidence" value="ECO:0007669"/>
    <property type="project" value="UniProtKB-ARBA"/>
</dbReference>
<dbReference type="Gene3D" id="3.40.50.360">
    <property type="match status" value="1"/>
</dbReference>